<feature type="region of interest" description="Disordered" evidence="1">
    <location>
        <begin position="77"/>
        <end position="109"/>
    </location>
</feature>
<name>A0A9N9EBS6_9GLOM</name>
<proteinExistence type="predicted"/>
<gene>
    <name evidence="2" type="ORF">CPELLU_LOCUS10140</name>
</gene>
<comment type="caution">
    <text evidence="2">The sequence shown here is derived from an EMBL/GenBank/DDBJ whole genome shotgun (WGS) entry which is preliminary data.</text>
</comment>
<protein>
    <submittedName>
        <fullName evidence="2">15444_t:CDS:1</fullName>
    </submittedName>
</protein>
<keyword evidence="3" id="KW-1185">Reference proteome</keyword>
<dbReference type="AlphaFoldDB" id="A0A9N9EBS6"/>
<accession>A0A9N9EBS6</accession>
<evidence type="ECO:0000313" key="2">
    <source>
        <dbReference type="EMBL" id="CAG8668284.1"/>
    </source>
</evidence>
<dbReference type="Proteomes" id="UP000789759">
    <property type="component" value="Unassembled WGS sequence"/>
</dbReference>
<sequence length="109" mass="12703">MQATQVFEYNVEDCTNNYEAKVEYLVPLNTDCHEWVQEFDKITNTTYVRHKIEKDIGNIILQTTYKCHHSGTYQTIAGQSYSNKKPRPNQKESSDSDIETLKLSKDVHD</sequence>
<reference evidence="2" key="1">
    <citation type="submission" date="2021-06" db="EMBL/GenBank/DDBJ databases">
        <authorList>
            <person name="Kallberg Y."/>
            <person name="Tangrot J."/>
            <person name="Rosling A."/>
        </authorList>
    </citation>
    <scope>NUCLEOTIDE SEQUENCE</scope>
    <source>
        <strain evidence="2">FL966</strain>
    </source>
</reference>
<evidence type="ECO:0000256" key="1">
    <source>
        <dbReference type="SAM" id="MobiDB-lite"/>
    </source>
</evidence>
<organism evidence="2 3">
    <name type="scientific">Cetraspora pellucida</name>
    <dbReference type="NCBI Taxonomy" id="1433469"/>
    <lineage>
        <taxon>Eukaryota</taxon>
        <taxon>Fungi</taxon>
        <taxon>Fungi incertae sedis</taxon>
        <taxon>Mucoromycota</taxon>
        <taxon>Glomeromycotina</taxon>
        <taxon>Glomeromycetes</taxon>
        <taxon>Diversisporales</taxon>
        <taxon>Gigasporaceae</taxon>
        <taxon>Cetraspora</taxon>
    </lineage>
</organism>
<dbReference type="EMBL" id="CAJVQA010008210">
    <property type="protein sequence ID" value="CAG8668284.1"/>
    <property type="molecule type" value="Genomic_DNA"/>
</dbReference>
<feature type="compositionally biased region" description="Basic and acidic residues" evidence="1">
    <location>
        <begin position="89"/>
        <end position="109"/>
    </location>
</feature>
<evidence type="ECO:0000313" key="3">
    <source>
        <dbReference type="Proteomes" id="UP000789759"/>
    </source>
</evidence>